<organism evidence="2 3">
    <name type="scientific">Euplotes crassus</name>
    <dbReference type="NCBI Taxonomy" id="5936"/>
    <lineage>
        <taxon>Eukaryota</taxon>
        <taxon>Sar</taxon>
        <taxon>Alveolata</taxon>
        <taxon>Ciliophora</taxon>
        <taxon>Intramacronucleata</taxon>
        <taxon>Spirotrichea</taxon>
        <taxon>Hypotrichia</taxon>
        <taxon>Euplotida</taxon>
        <taxon>Euplotidae</taxon>
        <taxon>Moneuplotes</taxon>
    </lineage>
</organism>
<evidence type="ECO:0000256" key="1">
    <source>
        <dbReference type="SAM" id="MobiDB-lite"/>
    </source>
</evidence>
<reference evidence="2" key="1">
    <citation type="submission" date="2023-07" db="EMBL/GenBank/DDBJ databases">
        <authorList>
            <consortium name="AG Swart"/>
            <person name="Singh M."/>
            <person name="Singh A."/>
            <person name="Seah K."/>
            <person name="Emmerich C."/>
        </authorList>
    </citation>
    <scope>NUCLEOTIDE SEQUENCE</scope>
    <source>
        <strain evidence="2">DP1</strain>
    </source>
</reference>
<accession>A0AAD1Y6Y3</accession>
<feature type="region of interest" description="Disordered" evidence="1">
    <location>
        <begin position="1"/>
        <end position="25"/>
    </location>
</feature>
<gene>
    <name evidence="2" type="ORF">ECRASSUSDP1_LOCUS27872</name>
</gene>
<dbReference type="AlphaFoldDB" id="A0AAD1Y6Y3"/>
<dbReference type="EMBL" id="CAMPGE010028752">
    <property type="protein sequence ID" value="CAI2386263.1"/>
    <property type="molecule type" value="Genomic_DNA"/>
</dbReference>
<comment type="caution">
    <text evidence="2">The sequence shown here is derived from an EMBL/GenBank/DDBJ whole genome shotgun (WGS) entry which is preliminary data.</text>
</comment>
<evidence type="ECO:0000313" key="3">
    <source>
        <dbReference type="Proteomes" id="UP001295684"/>
    </source>
</evidence>
<feature type="region of interest" description="Disordered" evidence="1">
    <location>
        <begin position="539"/>
        <end position="581"/>
    </location>
</feature>
<proteinExistence type="predicted"/>
<feature type="compositionally biased region" description="Basic and acidic residues" evidence="1">
    <location>
        <begin position="567"/>
        <end position="580"/>
    </location>
</feature>
<keyword evidence="3" id="KW-1185">Reference proteome</keyword>
<evidence type="ECO:0000313" key="2">
    <source>
        <dbReference type="EMBL" id="CAI2386263.1"/>
    </source>
</evidence>
<protein>
    <submittedName>
        <fullName evidence="2">Uncharacterized protein</fullName>
    </submittedName>
</protein>
<dbReference type="Proteomes" id="UP001295684">
    <property type="component" value="Unassembled WGS sequence"/>
</dbReference>
<sequence>MKQRSTASPRVRSPKRKTMPTSSPDSYSLCDAMIASEMEWLLHNLWHKEAGKPVIKYNFKIPDTVIYKICRPYAWYFTSKEGFILKKTNTKLTHEHVHETFSKKLMSDVVATAYRVSTTKVTSKVTLEYLHKKEFKDFIYFNEDKLHLEILQKFPVCKGKYNEVIRCDWTPTINMVEKRVNQTLFSKRCTPYEKVVTYEGPTEMSKSQSVVSKMLLTDINVACKFIADQLTSNGATLKHANFYFKIDTDDELVLLFANNFKVEPFIRICTGYKDIILSIPESAKEDLLSRKTENDDESDFPSTQSGIKKGISTQIECPFCKRFTEKSGSYEFTLKFLLDIYEYYISMPKRSLFDDGRTIRENLPIHQIFECPSSANKDLSKIIESQTEEEEKENQDLSQNEENSKPKVPKILHFLYKNINFEAYQKKMNDPNWLYKSVLLCDQCYNYIKDISDVMVFNKTLNCYKDELKIDSLNDNDLQHQLNKIDSQMYTLENTSFDDKSSRQVSPERAGAEKKDVGKINFKYSNTSKFINKVKKASVNNKNNTLGKNDFTPRMHQESQKPLSKRSNRDASGKDTEAKTHVKVMKKCSTARILLSRSKARIPKYFAKGNIKENAPTAPTFKHHPSTNYPQLPQIMRRNISGTLAIPSSPKMTKEAKKIKAILKKRPSLKSDYLTMCSTMKTDLKRPTPREIYTSRGSRREPLEKPLTTFKRRRNTKGVTLRNKTKEMRLKRNQLSVRNAYSAFSQKRSR</sequence>
<name>A0AAD1Y6Y3_EUPCR</name>